<feature type="compositionally biased region" description="Basic and acidic residues" evidence="1">
    <location>
        <begin position="183"/>
        <end position="212"/>
    </location>
</feature>
<evidence type="ECO:0000313" key="6">
    <source>
        <dbReference type="Proteomes" id="UP000286097"/>
    </source>
</evidence>
<dbReference type="Proteomes" id="UP000286097">
    <property type="component" value="Unassembled WGS sequence"/>
</dbReference>
<feature type="domain" description="RNA recognition motif" evidence="2">
    <location>
        <begin position="422"/>
        <end position="519"/>
    </location>
</feature>
<dbReference type="InterPro" id="IPR012677">
    <property type="entry name" value="Nucleotide-bd_a/b_plait_sf"/>
</dbReference>
<feature type="region of interest" description="Disordered" evidence="1">
    <location>
        <begin position="183"/>
        <end position="225"/>
    </location>
</feature>
<dbReference type="VEuPathDB" id="FungiDB:DD237_005906"/>
<evidence type="ECO:0000313" key="3">
    <source>
        <dbReference type="EMBL" id="RMX64068.1"/>
    </source>
</evidence>
<evidence type="ECO:0000256" key="1">
    <source>
        <dbReference type="SAM" id="MobiDB-lite"/>
    </source>
</evidence>
<dbReference type="STRING" id="542832.A0A3M6VAM0"/>
<evidence type="ECO:0000313" key="4">
    <source>
        <dbReference type="EMBL" id="RQM15472.1"/>
    </source>
</evidence>
<dbReference type="Gene3D" id="3.30.70.330">
    <property type="match status" value="1"/>
</dbReference>
<dbReference type="EMBL" id="QLLG01000341">
    <property type="protein sequence ID" value="RMX64068.1"/>
    <property type="molecule type" value="Genomic_DNA"/>
</dbReference>
<protein>
    <recommendedName>
        <fullName evidence="2">RNA recognition motif domain-containing protein</fullName>
    </recommendedName>
</protein>
<proteinExistence type="predicted"/>
<evidence type="ECO:0000313" key="5">
    <source>
        <dbReference type="Proteomes" id="UP000282087"/>
    </source>
</evidence>
<comment type="caution">
    <text evidence="3">The sequence shown here is derived from an EMBL/GenBank/DDBJ whole genome shotgun (WGS) entry which is preliminary data.</text>
</comment>
<name>A0A3M6VAM0_9STRA</name>
<dbReference type="PANTHER" id="PTHR13288:SF8">
    <property type="entry name" value="SPLICING FACTOR 45"/>
    <property type="match status" value="1"/>
</dbReference>
<dbReference type="SUPFAM" id="SSF54928">
    <property type="entry name" value="RNA-binding domain, RBD"/>
    <property type="match status" value="1"/>
</dbReference>
<dbReference type="PANTHER" id="PTHR13288">
    <property type="entry name" value="SPLICING FACTOR 45 SPF45"/>
    <property type="match status" value="1"/>
</dbReference>
<dbReference type="InterPro" id="IPR035979">
    <property type="entry name" value="RBD_domain_sf"/>
</dbReference>
<dbReference type="InterPro" id="IPR040052">
    <property type="entry name" value="RBM17"/>
</dbReference>
<dbReference type="GO" id="GO:0071011">
    <property type="term" value="C:precatalytic spliceosome"/>
    <property type="evidence" value="ECO:0007669"/>
    <property type="project" value="TreeGrafter"/>
</dbReference>
<dbReference type="AlphaFoldDB" id="A0A3M6VAM0"/>
<feature type="region of interest" description="Disordered" evidence="1">
    <location>
        <begin position="324"/>
        <end position="416"/>
    </location>
</feature>
<dbReference type="GO" id="GO:0003676">
    <property type="term" value="F:nucleic acid binding"/>
    <property type="evidence" value="ECO:0007669"/>
    <property type="project" value="InterPro"/>
</dbReference>
<dbReference type="EMBL" id="QKXF01000155">
    <property type="protein sequence ID" value="RQM15472.1"/>
    <property type="molecule type" value="Genomic_DNA"/>
</dbReference>
<feature type="compositionally biased region" description="Basic and acidic residues" evidence="1">
    <location>
        <begin position="366"/>
        <end position="381"/>
    </location>
</feature>
<feature type="compositionally biased region" description="Polar residues" evidence="1">
    <location>
        <begin position="382"/>
        <end position="394"/>
    </location>
</feature>
<keyword evidence="5" id="KW-1185">Reference proteome</keyword>
<dbReference type="InterPro" id="IPR003954">
    <property type="entry name" value="RRM_euk-type"/>
</dbReference>
<dbReference type="SMART" id="SM00361">
    <property type="entry name" value="RRM_1"/>
    <property type="match status" value="1"/>
</dbReference>
<sequence>MDLYADLPLAKGARTSSALDADGKPKTSLSSTNSVWASAPLMVPQAAKNKNNNKKSRPTAVVASSTSMSFNVLAAGRGKSVTRSTMSLAFKPSSVTRRTSTGATTQVVSKKEDKVQATGLGYVAPMEVKVALVQQQEKEVDVDVGAVGGHFFQATYRDEYQPARPNSYEVFCKERKEKKKLEQVKRALSRRQKEQEREGKLEREKLAKDLAEGRAPNMKLPAPAGRGRGMTMPAWMRKKMFVILVCWMIKNAASQPESERDVDREHEPGEVAKFIEEQFEDAAEPRGGLGFSADGIGFSSSFGSSSSAVPDAIARAAAGEPNLQLRVSSLRDGDRDSKHRRSTQNRHSNAPMMDEFGREVRHKVQHRSEDQSTEIHDEGRTSFRSYNSHGSGSESRAPDEKRRRTSGWDSRSPHKTSLTSRVVLLQNMVGPGEVDEELQDEVKGECSETYGPVAKCVIYEATERVSPEEAVRIFVQFTNPGDAAKGKVLDKKSVLYIDAGSSEFRLHGRFFGGRKVKAVYYDESKFERMDLKSQ</sequence>
<gene>
    <name evidence="4" type="ORF">DD237_005906</name>
    <name evidence="3" type="ORF">DD238_006379</name>
</gene>
<reference evidence="5 6" key="1">
    <citation type="submission" date="2018-06" db="EMBL/GenBank/DDBJ databases">
        <title>Comparative genomics of downy mildews reveals potential adaptations to biotrophy.</title>
        <authorList>
            <person name="Fletcher K."/>
            <person name="Klosterman S.J."/>
            <person name="Derevnina L."/>
            <person name="Martin F."/>
            <person name="Koike S."/>
            <person name="Reyes Chin-Wo S."/>
            <person name="Mou B."/>
            <person name="Michelmore R."/>
        </authorList>
    </citation>
    <scope>NUCLEOTIDE SEQUENCE [LARGE SCALE GENOMIC DNA]</scope>
    <source>
        <strain evidence="4 6">R13</strain>
        <strain evidence="3 5">R14</strain>
    </source>
</reference>
<evidence type="ECO:0000259" key="2">
    <source>
        <dbReference type="SMART" id="SM00361"/>
    </source>
</evidence>
<accession>A0A3M6VAM0</accession>
<dbReference type="GO" id="GO:0045292">
    <property type="term" value="P:mRNA cis splicing, via spliceosome"/>
    <property type="evidence" value="ECO:0007669"/>
    <property type="project" value="InterPro"/>
</dbReference>
<organism evidence="3 5">
    <name type="scientific">Peronospora effusa</name>
    <dbReference type="NCBI Taxonomy" id="542832"/>
    <lineage>
        <taxon>Eukaryota</taxon>
        <taxon>Sar</taxon>
        <taxon>Stramenopiles</taxon>
        <taxon>Oomycota</taxon>
        <taxon>Peronosporomycetes</taxon>
        <taxon>Peronosporales</taxon>
        <taxon>Peronosporaceae</taxon>
        <taxon>Peronospora</taxon>
    </lineage>
</organism>
<dbReference type="Proteomes" id="UP000282087">
    <property type="component" value="Unassembled WGS sequence"/>
</dbReference>